<organism evidence="6 7">
    <name type="scientific">Himantopus himantopus</name>
    <name type="common">Black-winged stilt</name>
    <name type="synonym">Charadrius himantopus</name>
    <dbReference type="NCBI Taxonomy" id="225398"/>
    <lineage>
        <taxon>Eukaryota</taxon>
        <taxon>Metazoa</taxon>
        <taxon>Chordata</taxon>
        <taxon>Craniata</taxon>
        <taxon>Vertebrata</taxon>
        <taxon>Euteleostomi</taxon>
        <taxon>Archelosauria</taxon>
        <taxon>Archosauria</taxon>
        <taxon>Dinosauria</taxon>
        <taxon>Saurischia</taxon>
        <taxon>Theropoda</taxon>
        <taxon>Coelurosauria</taxon>
        <taxon>Aves</taxon>
        <taxon>Neognathae</taxon>
        <taxon>Neoaves</taxon>
        <taxon>Charadriiformes</taxon>
        <taxon>Recurvirostridae</taxon>
        <taxon>Himantopus</taxon>
    </lineage>
</organism>
<dbReference type="GO" id="GO:0030246">
    <property type="term" value="F:carbohydrate binding"/>
    <property type="evidence" value="ECO:0007669"/>
    <property type="project" value="UniProtKB-KW"/>
</dbReference>
<feature type="signal peptide" evidence="4">
    <location>
        <begin position="1"/>
        <end position="25"/>
    </location>
</feature>
<evidence type="ECO:0000256" key="3">
    <source>
        <dbReference type="SAM" id="Coils"/>
    </source>
</evidence>
<dbReference type="Proteomes" id="UP000571567">
    <property type="component" value="Unassembled WGS sequence"/>
</dbReference>
<comment type="caution">
    <text evidence="6">The sequence shown here is derived from an EMBL/GenBank/DDBJ whole genome shotgun (WGS) entry which is preliminary data.</text>
</comment>
<reference evidence="6 7" key="1">
    <citation type="submission" date="2019-09" db="EMBL/GenBank/DDBJ databases">
        <title>Bird 10,000 Genomes (B10K) Project - Family phase.</title>
        <authorList>
            <person name="Zhang G."/>
        </authorList>
    </citation>
    <scope>NUCLEOTIDE SEQUENCE [LARGE SCALE GENOMIC DNA]</scope>
    <source>
        <strain evidence="6">B10K-DU-002-13</strain>
        <tissue evidence="6">Muscle</tissue>
    </source>
</reference>
<dbReference type="InterPro" id="IPR015097">
    <property type="entry name" value="Surfac_D-trimer"/>
</dbReference>
<dbReference type="InterPro" id="IPR001304">
    <property type="entry name" value="C-type_lectin-like"/>
</dbReference>
<feature type="non-terminal residue" evidence="6">
    <location>
        <position position="244"/>
    </location>
</feature>
<feature type="chain" id="PRO_5029701404" evidence="4">
    <location>
        <begin position="26"/>
        <end position="244"/>
    </location>
</feature>
<proteinExistence type="predicted"/>
<dbReference type="PROSITE" id="PS50041">
    <property type="entry name" value="C_TYPE_LECTIN_2"/>
    <property type="match status" value="1"/>
</dbReference>
<keyword evidence="1" id="KW-0430">Lectin</keyword>
<evidence type="ECO:0000259" key="5">
    <source>
        <dbReference type="PROSITE" id="PS50041"/>
    </source>
</evidence>
<dbReference type="Gene3D" id="1.20.5.320">
    <property type="entry name" value="6-Phosphogluconate Dehydrogenase, domain 3"/>
    <property type="match status" value="1"/>
</dbReference>
<dbReference type="PANTHER" id="PTHR24024">
    <property type="entry name" value="PULMONARY SURFACTANT-ASSOCIATED PROTEIN A"/>
    <property type="match status" value="1"/>
</dbReference>
<evidence type="ECO:0000313" key="6">
    <source>
        <dbReference type="EMBL" id="NXN72684.1"/>
    </source>
</evidence>
<evidence type="ECO:0000313" key="7">
    <source>
        <dbReference type="Proteomes" id="UP000571567"/>
    </source>
</evidence>
<accession>A0A7L1LCJ4</accession>
<keyword evidence="7" id="KW-1185">Reference proteome</keyword>
<dbReference type="InterPro" id="IPR016187">
    <property type="entry name" value="CTDL_fold"/>
</dbReference>
<dbReference type="InterPro" id="IPR051077">
    <property type="entry name" value="Ca-dependent_lectin"/>
</dbReference>
<evidence type="ECO:0000256" key="1">
    <source>
        <dbReference type="ARBA" id="ARBA00022734"/>
    </source>
</evidence>
<dbReference type="Pfam" id="PF00059">
    <property type="entry name" value="Lectin_C"/>
    <property type="match status" value="1"/>
</dbReference>
<feature type="non-terminal residue" evidence="6">
    <location>
        <position position="1"/>
    </location>
</feature>
<keyword evidence="2" id="KW-0176">Collagen</keyword>
<dbReference type="InterPro" id="IPR016186">
    <property type="entry name" value="C-type_lectin-like/link_sf"/>
</dbReference>
<protein>
    <submittedName>
        <fullName evidence="6">MBL protein</fullName>
    </submittedName>
</protein>
<dbReference type="Pfam" id="PF09006">
    <property type="entry name" value="Surfac_D-trimer"/>
    <property type="match status" value="1"/>
</dbReference>
<dbReference type="EMBL" id="VXBK01008511">
    <property type="protein sequence ID" value="NXN72684.1"/>
    <property type="molecule type" value="Genomic_DNA"/>
</dbReference>
<dbReference type="GO" id="GO:0005771">
    <property type="term" value="C:multivesicular body"/>
    <property type="evidence" value="ECO:0007669"/>
    <property type="project" value="TreeGrafter"/>
</dbReference>
<keyword evidence="4" id="KW-0732">Signal</keyword>
<name>A0A7L1LCJ4_HIMHI</name>
<feature type="coiled-coil region" evidence="3">
    <location>
        <begin position="94"/>
        <end position="121"/>
    </location>
</feature>
<evidence type="ECO:0000256" key="2">
    <source>
        <dbReference type="ARBA" id="ARBA00023119"/>
    </source>
</evidence>
<gene>
    <name evidence="6" type="primary">Mbl</name>
    <name evidence="6" type="ORF">HIMHIM_R13944</name>
</gene>
<evidence type="ECO:0000256" key="4">
    <source>
        <dbReference type="SAM" id="SignalP"/>
    </source>
</evidence>
<dbReference type="Gene3D" id="3.10.100.10">
    <property type="entry name" value="Mannose-Binding Protein A, subunit A"/>
    <property type="match status" value="1"/>
</dbReference>
<dbReference type="SMART" id="SM00034">
    <property type="entry name" value="CLECT"/>
    <property type="match status" value="1"/>
</dbReference>
<dbReference type="AlphaFoldDB" id="A0A7L1LCJ4"/>
<keyword evidence="3" id="KW-0175">Coiled coil</keyword>
<sequence>NDCSSAFQCLVLWLPLLMVLSSVNTDKPEEKIYSCPVIQCSAPAVNGLPGRDDPKEGLRDLQGFPGKLGLPGINGDLGPQGEKGEKGEHGIAVTDDLQRQVTALETKVQVWEAELNRHKKALILKNIKSIGIKIFVSTGKEDTFDNGKSLCTRAGSAVASPRNEAENTALKDLIRPSKQTYMGISDEQTEGKFLYLNGGAVTYTNSNAGEPNNLKNEDCAVIQDSGKCNDVNCSNSRASIICEF</sequence>
<feature type="domain" description="C-type lectin" evidence="5">
    <location>
        <begin position="143"/>
        <end position="240"/>
    </location>
</feature>
<dbReference type="GO" id="GO:0005581">
    <property type="term" value="C:collagen trimer"/>
    <property type="evidence" value="ECO:0007669"/>
    <property type="project" value="UniProtKB-KW"/>
</dbReference>
<dbReference type="OrthoDB" id="10255512at2759"/>
<dbReference type="SUPFAM" id="SSF56436">
    <property type="entry name" value="C-type lectin-like"/>
    <property type="match status" value="1"/>
</dbReference>
<dbReference type="GO" id="GO:0005615">
    <property type="term" value="C:extracellular space"/>
    <property type="evidence" value="ECO:0007669"/>
    <property type="project" value="TreeGrafter"/>
</dbReference>
<dbReference type="PANTHER" id="PTHR24024:SF42">
    <property type="entry name" value="MANNOSE-BINDING PROTEIN"/>
    <property type="match status" value="1"/>
</dbReference>